<organism evidence="2 3">
    <name type="scientific">Sphingobacterium oryzagri</name>
    <dbReference type="NCBI Taxonomy" id="3025669"/>
    <lineage>
        <taxon>Bacteria</taxon>
        <taxon>Pseudomonadati</taxon>
        <taxon>Bacteroidota</taxon>
        <taxon>Sphingobacteriia</taxon>
        <taxon>Sphingobacteriales</taxon>
        <taxon>Sphingobacteriaceae</taxon>
        <taxon>Sphingobacterium</taxon>
    </lineage>
</organism>
<gene>
    <name evidence="2" type="ORF">PQ465_20145</name>
</gene>
<accession>A0ABY7WJM6</accession>
<dbReference type="InterPro" id="IPR056600">
    <property type="entry name" value="GBD_T9SS_assoc"/>
</dbReference>
<name>A0ABY7WJM6_9SPHI</name>
<dbReference type="EMBL" id="CP117880">
    <property type="protein sequence ID" value="WDF68593.1"/>
    <property type="molecule type" value="Genomic_DNA"/>
</dbReference>
<dbReference type="RefSeq" id="WP_274267326.1">
    <property type="nucleotide sequence ID" value="NZ_CP117880.1"/>
</dbReference>
<feature type="domain" description="T9SS-like galactose binding" evidence="1">
    <location>
        <begin position="169"/>
        <end position="289"/>
    </location>
</feature>
<keyword evidence="3" id="KW-1185">Reference proteome</keyword>
<reference evidence="2 3" key="1">
    <citation type="submission" date="2023-02" db="EMBL/GenBank/DDBJ databases">
        <title>Genome sequence of Sphingobacterium sp. KACC 22765.</title>
        <authorList>
            <person name="Kim S."/>
            <person name="Heo J."/>
            <person name="Kwon S.-W."/>
        </authorList>
    </citation>
    <scope>NUCLEOTIDE SEQUENCE [LARGE SCALE GENOMIC DNA]</scope>
    <source>
        <strain evidence="2 3">KACC 22765</strain>
    </source>
</reference>
<evidence type="ECO:0000313" key="2">
    <source>
        <dbReference type="EMBL" id="WDF68593.1"/>
    </source>
</evidence>
<evidence type="ECO:0000259" key="1">
    <source>
        <dbReference type="Pfam" id="PF23759"/>
    </source>
</evidence>
<evidence type="ECO:0000313" key="3">
    <source>
        <dbReference type="Proteomes" id="UP001221558"/>
    </source>
</evidence>
<sequence length="400" mass="44700">MLSVYVFADYRADVQTPNGSNVVAYVTTESTAATRVYFDSHFANAYPNAQQIDTYAGYSSSRTFNCHGYAWYMSEFQVPLSHPRWIGYSAGNIDEHVYWSDGSYVEVPQPVYPGKVSWASGDHSAVTTKTNGLYISKWNEYPLMRHQQGDSPYGSTNLKYYKKAGWPINDDYAQATTLTPNATSLVSGTTALATMSVESVPSCGSGIDDDVWYKFTASNNVHSVNVSDIKYDAYGATSLSLALYDSNLNLIECMAHENVIVSNTLNVGQVYYVRVWTSQEGRIKTASFKVGVKTPSGNVVKSLNMSWNAQQNGYTITAQFIHSASIPLNDIAFEWQLSAEPTFPYSPYAFDLSNSQTSSVVLYSYETDWYTNVNVRMKQISTNSYISDWYKTPSPIFSWE</sequence>
<dbReference type="Proteomes" id="UP001221558">
    <property type="component" value="Chromosome"/>
</dbReference>
<dbReference type="Pfam" id="PF23759">
    <property type="entry name" value="GBD_T9SS_assoc"/>
    <property type="match status" value="1"/>
</dbReference>
<proteinExistence type="predicted"/>
<protein>
    <recommendedName>
        <fullName evidence="1">T9SS-like galactose binding domain-containing protein</fullName>
    </recommendedName>
</protein>